<keyword evidence="1" id="KW-0175">Coiled coil</keyword>
<feature type="coiled-coil region" evidence="1">
    <location>
        <begin position="43"/>
        <end position="77"/>
    </location>
</feature>
<evidence type="ECO:0000256" key="2">
    <source>
        <dbReference type="SAM" id="Phobius"/>
    </source>
</evidence>
<dbReference type="EMBL" id="MF668286">
    <property type="protein sequence ID" value="ASZ75004.1"/>
    <property type="molecule type" value="Genomic_DNA"/>
</dbReference>
<feature type="transmembrane region" description="Helical" evidence="2">
    <location>
        <begin position="6"/>
        <end position="25"/>
    </location>
</feature>
<evidence type="ECO:0000313" key="3">
    <source>
        <dbReference type="EMBL" id="ASZ75004.1"/>
    </source>
</evidence>
<keyword evidence="2" id="KW-1133">Transmembrane helix</keyword>
<sequence length="124" mass="14185">MSDTVVVAVIGVVSTIAAGGLLEIVKKSLSKAKDKTDADSGLRSELRQDLETKRDELLALKKELKELEIESDKWRQDYWTLYALFFQLKLIATKLTQNDPELKQQIENILAPHERMQREVESNE</sequence>
<evidence type="ECO:0000256" key="1">
    <source>
        <dbReference type="SAM" id="Coils"/>
    </source>
</evidence>
<keyword evidence="4" id="KW-1185">Reference proteome</keyword>
<proteinExistence type="predicted"/>
<keyword evidence="2" id="KW-0472">Membrane</keyword>
<keyword evidence="2" id="KW-0812">Transmembrane</keyword>
<name>A0A2D1ADW5_9CAUD</name>
<gene>
    <name evidence="3" type="ORF">SEA_TRINA_225</name>
</gene>
<evidence type="ECO:0000313" key="4">
    <source>
        <dbReference type="Proteomes" id="UP000231419"/>
    </source>
</evidence>
<accession>A0A2D1ADW5</accession>
<reference evidence="4" key="1">
    <citation type="submission" date="2017-08" db="EMBL/GenBank/DDBJ databases">
        <authorList>
            <person name="de Groot N.N."/>
        </authorList>
    </citation>
    <scope>NUCLEOTIDE SEQUENCE [LARGE SCALE GENOMIC DNA]</scope>
</reference>
<protein>
    <submittedName>
        <fullName evidence="3">Uncharacterized protein</fullName>
    </submittedName>
</protein>
<dbReference type="Proteomes" id="UP000231419">
    <property type="component" value="Segment"/>
</dbReference>
<organism evidence="3 4">
    <name type="scientific">Rhodococcus phage Trina</name>
    <dbReference type="NCBI Taxonomy" id="2027905"/>
    <lineage>
        <taxon>Viruses</taxon>
        <taxon>Duplodnaviria</taxon>
        <taxon>Heunggongvirae</taxon>
        <taxon>Uroviricota</taxon>
        <taxon>Caudoviricetes</taxon>
        <taxon>Trinavirus</taxon>
        <taxon>Trinavirus trina</taxon>
    </lineage>
</organism>